<dbReference type="AlphaFoldDB" id="A0A0E9TAV9"/>
<sequence length="39" mass="4327">MNGQHIRCMLTHTTEAISREPLPCVRLDHLQMGPTGKPG</sequence>
<organism evidence="1">
    <name type="scientific">Anguilla anguilla</name>
    <name type="common">European freshwater eel</name>
    <name type="synonym">Muraena anguilla</name>
    <dbReference type="NCBI Taxonomy" id="7936"/>
    <lineage>
        <taxon>Eukaryota</taxon>
        <taxon>Metazoa</taxon>
        <taxon>Chordata</taxon>
        <taxon>Craniata</taxon>
        <taxon>Vertebrata</taxon>
        <taxon>Euteleostomi</taxon>
        <taxon>Actinopterygii</taxon>
        <taxon>Neopterygii</taxon>
        <taxon>Teleostei</taxon>
        <taxon>Anguilliformes</taxon>
        <taxon>Anguillidae</taxon>
        <taxon>Anguilla</taxon>
    </lineage>
</organism>
<protein>
    <submittedName>
        <fullName evidence="1">Uncharacterized protein</fullName>
    </submittedName>
</protein>
<accession>A0A0E9TAV9</accession>
<dbReference type="EMBL" id="GBXM01058005">
    <property type="protein sequence ID" value="JAH50572.1"/>
    <property type="molecule type" value="Transcribed_RNA"/>
</dbReference>
<evidence type="ECO:0000313" key="1">
    <source>
        <dbReference type="EMBL" id="JAH50572.1"/>
    </source>
</evidence>
<reference evidence="1" key="2">
    <citation type="journal article" date="2015" name="Fish Shellfish Immunol.">
        <title>Early steps in the European eel (Anguilla anguilla)-Vibrio vulnificus interaction in the gills: Role of the RtxA13 toxin.</title>
        <authorList>
            <person name="Callol A."/>
            <person name="Pajuelo D."/>
            <person name="Ebbesson L."/>
            <person name="Teles M."/>
            <person name="MacKenzie S."/>
            <person name="Amaro C."/>
        </authorList>
    </citation>
    <scope>NUCLEOTIDE SEQUENCE</scope>
</reference>
<name>A0A0E9TAV9_ANGAN</name>
<proteinExistence type="predicted"/>
<reference evidence="1" key="1">
    <citation type="submission" date="2014-11" db="EMBL/GenBank/DDBJ databases">
        <authorList>
            <person name="Amaro Gonzalez C."/>
        </authorList>
    </citation>
    <scope>NUCLEOTIDE SEQUENCE</scope>
</reference>